<accession>A0A427YQ79</accession>
<keyword evidence="8" id="KW-1185">Reference proteome</keyword>
<dbReference type="InterPro" id="IPR018846">
    <property type="entry name" value="Beta-prop_RSE1/DDB1/CPSF1_1st"/>
</dbReference>
<dbReference type="STRING" id="1890683.A0A427YQ79"/>
<evidence type="ECO:0000256" key="3">
    <source>
        <dbReference type="SAM" id="MobiDB-lite"/>
    </source>
</evidence>
<gene>
    <name evidence="7" type="ORF">EHS25_007581</name>
</gene>
<dbReference type="Pfam" id="PF10433">
    <property type="entry name" value="Beta-prop_RSE1_1st"/>
    <property type="match status" value="1"/>
</dbReference>
<feature type="domain" description="RSE1/DDB1/CPSF1 C-terminal" evidence="4">
    <location>
        <begin position="925"/>
        <end position="1250"/>
    </location>
</feature>
<dbReference type="GO" id="GO:0003676">
    <property type="term" value="F:nucleic acid binding"/>
    <property type="evidence" value="ECO:0007669"/>
    <property type="project" value="InterPro"/>
</dbReference>
<evidence type="ECO:0000256" key="1">
    <source>
        <dbReference type="ARBA" id="ARBA00004123"/>
    </source>
</evidence>
<dbReference type="InterPro" id="IPR015943">
    <property type="entry name" value="WD40/YVTN_repeat-like_dom_sf"/>
</dbReference>
<dbReference type="Pfam" id="PF23726">
    <property type="entry name" value="Beta-prop_RSE1_2nd"/>
    <property type="match status" value="1"/>
</dbReference>
<dbReference type="InterPro" id="IPR058543">
    <property type="entry name" value="Beta-prop_RSE1/DDB1/CPSF1_2nd"/>
</dbReference>
<dbReference type="EMBL" id="RSCD01000004">
    <property type="protein sequence ID" value="RSH93227.1"/>
    <property type="molecule type" value="Genomic_DNA"/>
</dbReference>
<feature type="region of interest" description="Disordered" evidence="3">
    <location>
        <begin position="455"/>
        <end position="494"/>
    </location>
</feature>
<evidence type="ECO:0000313" key="7">
    <source>
        <dbReference type="EMBL" id="RSH93227.1"/>
    </source>
</evidence>
<feature type="region of interest" description="Disordered" evidence="3">
    <location>
        <begin position="300"/>
        <end position="348"/>
    </location>
</feature>
<feature type="domain" description="RSE1/DDB1/CPSF1 second beta-propeller" evidence="6">
    <location>
        <begin position="560"/>
        <end position="873"/>
    </location>
</feature>
<dbReference type="Gene3D" id="1.10.150.910">
    <property type="match status" value="1"/>
</dbReference>
<keyword evidence="2" id="KW-0539">Nucleus</keyword>
<proteinExistence type="predicted"/>
<name>A0A427YQ79_9TREE</name>
<reference evidence="7 8" key="1">
    <citation type="submission" date="2018-11" db="EMBL/GenBank/DDBJ databases">
        <title>Genome sequence of Saitozyma podzolica DSM 27192.</title>
        <authorList>
            <person name="Aliyu H."/>
            <person name="Gorte O."/>
            <person name="Ochsenreither K."/>
        </authorList>
    </citation>
    <scope>NUCLEOTIDE SEQUENCE [LARGE SCALE GENOMIC DNA]</scope>
    <source>
        <strain evidence="7 8">DSM 27192</strain>
    </source>
</reference>
<organism evidence="7 8">
    <name type="scientific">Saitozyma podzolica</name>
    <dbReference type="NCBI Taxonomy" id="1890683"/>
    <lineage>
        <taxon>Eukaryota</taxon>
        <taxon>Fungi</taxon>
        <taxon>Dikarya</taxon>
        <taxon>Basidiomycota</taxon>
        <taxon>Agaricomycotina</taxon>
        <taxon>Tremellomycetes</taxon>
        <taxon>Tremellales</taxon>
        <taxon>Trimorphomycetaceae</taxon>
        <taxon>Saitozyma</taxon>
    </lineage>
</organism>
<dbReference type="InterPro" id="IPR004871">
    <property type="entry name" value="RSE1/DDB1/CPSF1_C"/>
</dbReference>
<dbReference type="Pfam" id="PF03178">
    <property type="entry name" value="CPSF_A"/>
    <property type="match status" value="1"/>
</dbReference>
<feature type="compositionally biased region" description="Polar residues" evidence="3">
    <location>
        <begin position="304"/>
        <end position="315"/>
    </location>
</feature>
<dbReference type="PANTHER" id="PTHR10644">
    <property type="entry name" value="DNA REPAIR/RNA PROCESSING CPSF FAMILY"/>
    <property type="match status" value="1"/>
</dbReference>
<evidence type="ECO:0000259" key="5">
    <source>
        <dbReference type="Pfam" id="PF10433"/>
    </source>
</evidence>
<dbReference type="Proteomes" id="UP000279259">
    <property type="component" value="Unassembled WGS sequence"/>
</dbReference>
<evidence type="ECO:0008006" key="9">
    <source>
        <dbReference type="Google" id="ProtNLM"/>
    </source>
</evidence>
<comment type="subcellular location">
    <subcellularLocation>
        <location evidence="1">Nucleus</location>
    </subcellularLocation>
</comment>
<evidence type="ECO:0000313" key="8">
    <source>
        <dbReference type="Proteomes" id="UP000279259"/>
    </source>
</evidence>
<evidence type="ECO:0000259" key="4">
    <source>
        <dbReference type="Pfam" id="PF03178"/>
    </source>
</evidence>
<comment type="caution">
    <text evidence="7">The sequence shown here is derived from an EMBL/GenBank/DDBJ whole genome shotgun (WGS) entry which is preliminary data.</text>
</comment>
<protein>
    <recommendedName>
        <fullName evidence="9">DNA damage-binding protein 1</fullName>
    </recommendedName>
</protein>
<dbReference type="GO" id="GO:0005634">
    <property type="term" value="C:nucleus"/>
    <property type="evidence" value="ECO:0007669"/>
    <property type="project" value="UniProtKB-SubCell"/>
</dbReference>
<dbReference type="InterPro" id="IPR036322">
    <property type="entry name" value="WD40_repeat_dom_sf"/>
</dbReference>
<feature type="domain" description="RSE1/DDB1/CPSF1 first beta-propeller" evidence="5">
    <location>
        <begin position="21"/>
        <end position="460"/>
    </location>
</feature>
<dbReference type="SUPFAM" id="SSF50978">
    <property type="entry name" value="WD40 repeat-like"/>
    <property type="match status" value="1"/>
</dbReference>
<feature type="compositionally biased region" description="Polar residues" evidence="3">
    <location>
        <begin position="457"/>
        <end position="470"/>
    </location>
</feature>
<evidence type="ECO:0000256" key="2">
    <source>
        <dbReference type="ARBA" id="ARBA00023242"/>
    </source>
</evidence>
<feature type="compositionally biased region" description="Basic and acidic residues" evidence="3">
    <location>
        <begin position="483"/>
        <end position="494"/>
    </location>
</feature>
<dbReference type="OrthoDB" id="433457at2759"/>
<dbReference type="Gene3D" id="2.130.10.10">
    <property type="entry name" value="YVTN repeat-like/Quinoprotein amine dehydrogenase"/>
    <property type="match status" value="3"/>
</dbReference>
<evidence type="ECO:0000259" key="6">
    <source>
        <dbReference type="Pfam" id="PF23726"/>
    </source>
</evidence>
<dbReference type="InterPro" id="IPR050358">
    <property type="entry name" value="RSE1/DDB1/CFT1"/>
</dbReference>
<sequence length="1300" mass="139961">MLYIASALTPTSILGSLTIPSLTSPGSQSLVIAKSDRIEVWDVDKSGLVHRAELELWGNVIAIDQVEIAGARPHILVLLSPPNAHLILLTYTSTPSPTLVVTSALPLTPPTPSLRQAEFFSSVIAHESVALVSLWVGVLSCVEMEVEKEKDAKRRRSTAAIPEGELEEGKKLLRFRDNFNINIREHNLLHLTFLPNPTASGPLVTFLWLSPSMTLQMQTRILSSSSHSFIEVSRPIDVVSPTRSPPVDADADFNLVPFSCPAARRVMPIPTTSSHERMILVMGDEHSVLYSLALVPQSPRASRLSGSSNVATSPRASAVKRSPQTEMVGAQVKKRKSSMTSKRPSLEGGERWEMRPVWRIRQGFGTILASTVLQSHEYGASVLIGDECGRLTAIAWEFDRGQGILETPPGLNGAVRVTKVDMVVSSPPSSITHLSSTHVFLSSACGDSLVLRLSGEDPSQSSETFASSRVSPRGIPTRKGKDKARDREEDEDSGWRVELEEQNGQAEVLERWMNLAPVKDFAVIEEEGRGASHLVVASGASTSNSLRIVRSGVGLEETVNVEGLHGIERMWTLSPSHGTTNLLVSTDVSTHLLTIDPAITDANICSQLNARPTLAAGLLPGGQLLATVCPDGVELWSDLVNGEKVGAWMVQPGQDIVAAQVEEGYIVVARRGGEVAVLSTRQHQLEHVISATIPAEVSALSMLSNDALPSPIIAVSTWTNEILVYALSDLVASSGVVHTLTENAFASSLLLKLSNSNNPTSTGIQLLAGLSNGGLVVYELALADVVGGIKELGRKASSLGTRPLKLESIAAWQGGEEKIVAIGLSERMSVIFESKDRLDFSSVSKRDVVAATSINTSLGSQLVLATRDGLTLSKVNSLKKLHVQTLDLKEKSVARLAAVPELGVLAVGTVTRSMDAQTGEVMQKGSFELRDDTTLKVLSELTLLPREEITSITPVTLLTRRYIAVGTAVFASDAEFDDAAMDGDFRVTAKEGRMLLIEPAVDAPTGEWKSEVVVIVKTVGPVHDVAVIHGFLVIAAASKVSINRFTLNPLGIKELSSFSSMFVAQHLRITPESKHHPEERLVVGDGMRSVFVLDVDMGSGEVYGDQRDMATHQVMGMEGVKDGGEGVIISDGHSNLLTFRLKDQIEPAASFGLHEDVARFRPGSLAPPSSAPEVINPDLLFATTDGRLGVIGELTPAAARTMDELQRNMDRYWKGPGGISWKTWRRGGTELIKRETAGFVDGDFVQKFLDTDLLPSSEVERILTGTNSHERVSRLDKDGSKVPAERADVARVLEAAAGLH</sequence>